<organism evidence="3 4">
    <name type="scientific">Paraclostridium sordellii</name>
    <name type="common">Clostridium sordellii</name>
    <dbReference type="NCBI Taxonomy" id="1505"/>
    <lineage>
        <taxon>Bacteria</taxon>
        <taxon>Bacillati</taxon>
        <taxon>Bacillota</taxon>
        <taxon>Clostridia</taxon>
        <taxon>Peptostreptococcales</taxon>
        <taxon>Peptostreptococcaceae</taxon>
        <taxon>Paraclostridium</taxon>
    </lineage>
</organism>
<dbReference type="CDD" id="cd21140">
    <property type="entry name" value="Cas6_I-like"/>
    <property type="match status" value="1"/>
</dbReference>
<reference evidence="3 4" key="1">
    <citation type="submission" date="2015-01" db="EMBL/GenBank/DDBJ databases">
        <authorList>
            <person name="Aslett A.Martin."/>
            <person name="De Silva Nishadi"/>
        </authorList>
    </citation>
    <scope>NUCLEOTIDE SEQUENCE [LARGE SCALE GENOMIC DNA]</scope>
    <source>
        <strain evidence="3 4">R28058</strain>
    </source>
</reference>
<dbReference type="OrthoDB" id="45555at2"/>
<gene>
    <name evidence="3" type="primary">cas6</name>
    <name evidence="3" type="ORF">R28058_06341</name>
</gene>
<dbReference type="GO" id="GO:0016788">
    <property type="term" value="F:hydrolase activity, acting on ester bonds"/>
    <property type="evidence" value="ECO:0007669"/>
    <property type="project" value="InterPro"/>
</dbReference>
<dbReference type="InterPro" id="IPR010156">
    <property type="entry name" value="CRISPR-assoc_prot_Cas6"/>
</dbReference>
<dbReference type="PANTHER" id="PTHR36984">
    <property type="entry name" value="CRISPR-ASSOCIATED ENDORIBONUCLEASE CAS6 1"/>
    <property type="match status" value="1"/>
</dbReference>
<feature type="domain" description="CRISPR associated protein Cas6 C-terminal" evidence="2">
    <location>
        <begin position="121"/>
        <end position="236"/>
    </location>
</feature>
<dbReference type="PANTHER" id="PTHR36984:SF3">
    <property type="entry name" value="CRISPR-ASSOCIATED ENDORIBONUCLEASE CAS6"/>
    <property type="match status" value="1"/>
</dbReference>
<dbReference type="EMBL" id="CEKZ01000003">
    <property type="protein sequence ID" value="CEQ02901.1"/>
    <property type="molecule type" value="Genomic_DNA"/>
</dbReference>
<proteinExistence type="predicted"/>
<dbReference type="NCBIfam" id="TIGR01877">
    <property type="entry name" value="cas_cas6"/>
    <property type="match status" value="1"/>
</dbReference>
<dbReference type="InterPro" id="IPR045747">
    <property type="entry name" value="CRISPR-assoc_prot_Cas6_N_sf"/>
</dbReference>
<dbReference type="RefSeq" id="WP_055341450.1">
    <property type="nucleotide sequence ID" value="NZ_CEKZ01000003.1"/>
</dbReference>
<dbReference type="Gene3D" id="3.30.70.1900">
    <property type="match status" value="1"/>
</dbReference>
<evidence type="ECO:0000313" key="4">
    <source>
        <dbReference type="Proteomes" id="UP000049127"/>
    </source>
</evidence>
<keyword evidence="1" id="KW-0051">Antiviral defense</keyword>
<name>A0A0C7QHP5_PARSO</name>
<dbReference type="Proteomes" id="UP000049127">
    <property type="component" value="Unassembled WGS sequence"/>
</dbReference>
<dbReference type="AlphaFoldDB" id="A0A0C7QHP5"/>
<dbReference type="Pfam" id="PF01881">
    <property type="entry name" value="Cas_Cas6_C"/>
    <property type="match status" value="1"/>
</dbReference>
<dbReference type="GO" id="GO:0051607">
    <property type="term" value="P:defense response to virus"/>
    <property type="evidence" value="ECO:0007669"/>
    <property type="project" value="UniProtKB-KW"/>
</dbReference>
<dbReference type="Gene3D" id="3.30.70.1890">
    <property type="match status" value="1"/>
</dbReference>
<dbReference type="InterPro" id="IPR049435">
    <property type="entry name" value="Cas_Cas6_C"/>
</dbReference>
<evidence type="ECO:0000313" key="3">
    <source>
        <dbReference type="EMBL" id="CEQ02901.1"/>
    </source>
</evidence>
<protein>
    <submittedName>
        <fullName evidence="3">CRISPR-associated endoribonuclease Cas6</fullName>
    </submittedName>
</protein>
<evidence type="ECO:0000259" key="2">
    <source>
        <dbReference type="Pfam" id="PF01881"/>
    </source>
</evidence>
<sequence>MIIKVDIDVKEIEKFSANMLVVHMIKEALKNYDNEYFEHLYIVNNLAPNIFTFSVSGFDVFKTNQANTHFITEKGLKVFIQSADYKFIAILHNSLLRKKKYQYKSTGFNLKSIKLLREEKFEPSETIIIKTISPILITDKDRKAVNFKYEEKFKQCFNYMCNNLTQNFLNRNLYKEIEIIPIEAKTTLRSLIIHENKYTFECNHGTFKLSGDKNDIEFLLEVGVGSRRSQGFGMVKRIF</sequence>
<accession>A0A0C7QHP5</accession>
<evidence type="ECO:0000256" key="1">
    <source>
        <dbReference type="ARBA" id="ARBA00023118"/>
    </source>
</evidence>